<evidence type="ECO:0000313" key="2">
    <source>
        <dbReference type="EMBL" id="MCQ4082164.1"/>
    </source>
</evidence>
<keyword evidence="3" id="KW-1185">Reference proteome</keyword>
<comment type="caution">
    <text evidence="2">The sequence shown here is derived from an EMBL/GenBank/DDBJ whole genome shotgun (WGS) entry which is preliminary data.</text>
</comment>
<evidence type="ECO:0000313" key="3">
    <source>
        <dbReference type="Proteomes" id="UP001057702"/>
    </source>
</evidence>
<sequence>MPQLAFANSFWESYDVLDKPVKSGVRKAMEKFQQLTVAELHADRPAHDLHHRPRRSPP</sequence>
<accession>A0ABT1PX00</accession>
<dbReference type="RefSeq" id="WP_255921065.1">
    <property type="nucleotide sequence ID" value="NZ_JANFNG010000011.1"/>
</dbReference>
<gene>
    <name evidence="2" type="ORF">NGB36_16495</name>
</gene>
<feature type="compositionally biased region" description="Basic residues" evidence="1">
    <location>
        <begin position="49"/>
        <end position="58"/>
    </location>
</feature>
<organism evidence="2 3">
    <name type="scientific">Streptomyces humicola</name>
    <dbReference type="NCBI Taxonomy" id="2953240"/>
    <lineage>
        <taxon>Bacteria</taxon>
        <taxon>Bacillati</taxon>
        <taxon>Actinomycetota</taxon>
        <taxon>Actinomycetes</taxon>
        <taxon>Kitasatosporales</taxon>
        <taxon>Streptomycetaceae</taxon>
        <taxon>Streptomyces</taxon>
    </lineage>
</organism>
<reference evidence="2" key="1">
    <citation type="submission" date="2022-06" db="EMBL/GenBank/DDBJ databases">
        <title>Draft genome sequence of Streptomyces sp. RB6PN25 isolated from peat swamp forest in Thailand.</title>
        <authorList>
            <person name="Duangmal K."/>
            <person name="Klaysubun C."/>
        </authorList>
    </citation>
    <scope>NUCLEOTIDE SEQUENCE</scope>
    <source>
        <strain evidence="2">RB6PN25</strain>
    </source>
</reference>
<dbReference type="Proteomes" id="UP001057702">
    <property type="component" value="Unassembled WGS sequence"/>
</dbReference>
<dbReference type="EMBL" id="JANFNG010000011">
    <property type="protein sequence ID" value="MCQ4082164.1"/>
    <property type="molecule type" value="Genomic_DNA"/>
</dbReference>
<proteinExistence type="predicted"/>
<name>A0ABT1PX00_9ACTN</name>
<evidence type="ECO:0000256" key="1">
    <source>
        <dbReference type="SAM" id="MobiDB-lite"/>
    </source>
</evidence>
<feature type="region of interest" description="Disordered" evidence="1">
    <location>
        <begin position="39"/>
        <end position="58"/>
    </location>
</feature>
<protein>
    <submittedName>
        <fullName evidence="2">Uncharacterized protein</fullName>
    </submittedName>
</protein>